<dbReference type="OrthoDB" id="9813321at2"/>
<dbReference type="Pfam" id="PF09723">
    <property type="entry name" value="Zn_ribbon_8"/>
    <property type="match status" value="1"/>
</dbReference>
<dbReference type="AlphaFoldDB" id="A0A517XVT0"/>
<dbReference type="EMBL" id="CP036273">
    <property type="protein sequence ID" value="QDU21596.1"/>
    <property type="molecule type" value="Genomic_DNA"/>
</dbReference>
<keyword evidence="3" id="KW-1185">Reference proteome</keyword>
<protein>
    <submittedName>
        <fullName evidence="2">Zinc ribbon domain protein</fullName>
    </submittedName>
</protein>
<proteinExistence type="predicted"/>
<evidence type="ECO:0000259" key="1">
    <source>
        <dbReference type="SMART" id="SM00834"/>
    </source>
</evidence>
<dbReference type="SMART" id="SM00834">
    <property type="entry name" value="CxxC_CXXC_SSSS"/>
    <property type="match status" value="1"/>
</dbReference>
<evidence type="ECO:0000313" key="3">
    <source>
        <dbReference type="Proteomes" id="UP000319576"/>
    </source>
</evidence>
<gene>
    <name evidence="2" type="ORF">ETAA1_35660</name>
</gene>
<dbReference type="RefSeq" id="WP_145240658.1">
    <property type="nucleotide sequence ID" value="NZ_CP036273.1"/>
</dbReference>
<feature type="domain" description="Putative regulatory protein FmdB zinc ribbon" evidence="1">
    <location>
        <begin position="1"/>
        <end position="42"/>
    </location>
</feature>
<evidence type="ECO:0000313" key="2">
    <source>
        <dbReference type="EMBL" id="QDU21596.1"/>
    </source>
</evidence>
<dbReference type="KEGG" id="uli:ETAA1_35660"/>
<name>A0A517XVT0_9BACT</name>
<sequence>MPLYEFGCNACDHVFDALVTKVSGEPATCPSCGNAEVRRLIGLPAQGRVKDAAPATNCRGDGPPCGATWCGRKS</sequence>
<reference evidence="2 3" key="1">
    <citation type="submission" date="2019-02" db="EMBL/GenBank/DDBJ databases">
        <title>Deep-cultivation of Planctomycetes and their phenomic and genomic characterization uncovers novel biology.</title>
        <authorList>
            <person name="Wiegand S."/>
            <person name="Jogler M."/>
            <person name="Boedeker C."/>
            <person name="Pinto D."/>
            <person name="Vollmers J."/>
            <person name="Rivas-Marin E."/>
            <person name="Kohn T."/>
            <person name="Peeters S.H."/>
            <person name="Heuer A."/>
            <person name="Rast P."/>
            <person name="Oberbeckmann S."/>
            <person name="Bunk B."/>
            <person name="Jeske O."/>
            <person name="Meyerdierks A."/>
            <person name="Storesund J.E."/>
            <person name="Kallscheuer N."/>
            <person name="Luecker S."/>
            <person name="Lage O.M."/>
            <person name="Pohl T."/>
            <person name="Merkel B.J."/>
            <person name="Hornburger P."/>
            <person name="Mueller R.-W."/>
            <person name="Bruemmer F."/>
            <person name="Labrenz M."/>
            <person name="Spormann A.M."/>
            <person name="Op den Camp H."/>
            <person name="Overmann J."/>
            <person name="Amann R."/>
            <person name="Jetten M.S.M."/>
            <person name="Mascher T."/>
            <person name="Medema M.H."/>
            <person name="Devos D.P."/>
            <person name="Kaster A.-K."/>
            <person name="Ovreas L."/>
            <person name="Rohde M."/>
            <person name="Galperin M.Y."/>
            <person name="Jogler C."/>
        </authorList>
    </citation>
    <scope>NUCLEOTIDE SEQUENCE [LARGE SCALE GENOMIC DNA]</scope>
    <source>
        <strain evidence="2 3">ETA_A1</strain>
    </source>
</reference>
<dbReference type="Proteomes" id="UP000319576">
    <property type="component" value="Chromosome"/>
</dbReference>
<accession>A0A517XVT0</accession>
<dbReference type="NCBIfam" id="TIGR02605">
    <property type="entry name" value="CxxC_CxxC_SSSS"/>
    <property type="match status" value="1"/>
</dbReference>
<dbReference type="InterPro" id="IPR013429">
    <property type="entry name" value="Regulatory_FmdB_Zinc_ribbon"/>
</dbReference>
<organism evidence="2 3">
    <name type="scientific">Urbifossiella limnaea</name>
    <dbReference type="NCBI Taxonomy" id="2528023"/>
    <lineage>
        <taxon>Bacteria</taxon>
        <taxon>Pseudomonadati</taxon>
        <taxon>Planctomycetota</taxon>
        <taxon>Planctomycetia</taxon>
        <taxon>Gemmatales</taxon>
        <taxon>Gemmataceae</taxon>
        <taxon>Urbifossiella</taxon>
    </lineage>
</organism>